<feature type="compositionally biased region" description="Basic and acidic residues" evidence="2">
    <location>
        <begin position="1"/>
        <end position="24"/>
    </location>
</feature>
<feature type="region of interest" description="Disordered" evidence="2">
    <location>
        <begin position="1"/>
        <end position="40"/>
    </location>
</feature>
<comment type="caution">
    <text evidence="3">The sequence shown here is derived from an EMBL/GenBank/DDBJ whole genome shotgun (WGS) entry which is preliminary data.</text>
</comment>
<accession>A0A5N5JRX2</accession>
<evidence type="ECO:0000256" key="2">
    <source>
        <dbReference type="SAM" id="MobiDB-lite"/>
    </source>
</evidence>
<evidence type="ECO:0008006" key="5">
    <source>
        <dbReference type="Google" id="ProtNLM"/>
    </source>
</evidence>
<keyword evidence="4" id="KW-1185">Reference proteome</keyword>
<dbReference type="Gene3D" id="3.40.50.1110">
    <property type="entry name" value="SGNH hydrolase"/>
    <property type="match status" value="1"/>
</dbReference>
<name>A0A5N5JRX2_9ROSI</name>
<comment type="similarity">
    <text evidence="1">Belongs to the 'GDSL' lipolytic enzyme family.</text>
</comment>
<dbReference type="InterPro" id="IPR014710">
    <property type="entry name" value="RmlC-like_jellyroll"/>
</dbReference>
<reference evidence="4" key="1">
    <citation type="journal article" date="2019" name="Gigascience">
        <title>De novo genome assembly of the endangered Acer yangbiense, a plant species with extremely small populations endemic to Yunnan Province, China.</title>
        <authorList>
            <person name="Yang J."/>
            <person name="Wariss H.M."/>
            <person name="Tao L."/>
            <person name="Zhang R."/>
            <person name="Yun Q."/>
            <person name="Hollingsworth P."/>
            <person name="Dao Z."/>
            <person name="Luo G."/>
            <person name="Guo H."/>
            <person name="Ma Y."/>
            <person name="Sun W."/>
        </authorList>
    </citation>
    <scope>NUCLEOTIDE SEQUENCE [LARGE SCALE GENOMIC DNA]</scope>
    <source>
        <strain evidence="4">cv. br00</strain>
    </source>
</reference>
<dbReference type="PANTHER" id="PTHR22835:SF675">
    <property type="entry name" value="ESTER HYDROLASE, PUTATIVE-RELATED"/>
    <property type="match status" value="1"/>
</dbReference>
<dbReference type="PANTHER" id="PTHR22835">
    <property type="entry name" value="ZINC FINGER FYVE DOMAIN CONTAINING PROTEIN"/>
    <property type="match status" value="1"/>
</dbReference>
<proteinExistence type="inferred from homology"/>
<evidence type="ECO:0000256" key="1">
    <source>
        <dbReference type="ARBA" id="ARBA00008668"/>
    </source>
</evidence>
<evidence type="ECO:0000313" key="3">
    <source>
        <dbReference type="EMBL" id="KAB5521932.1"/>
    </source>
</evidence>
<protein>
    <recommendedName>
        <fullName evidence="5">Cupin type-1 domain-containing protein</fullName>
    </recommendedName>
</protein>
<evidence type="ECO:0000313" key="4">
    <source>
        <dbReference type="Proteomes" id="UP000326939"/>
    </source>
</evidence>
<dbReference type="EMBL" id="VDCV01000016">
    <property type="protein sequence ID" value="KAB5521932.1"/>
    <property type="molecule type" value="Genomic_DNA"/>
</dbReference>
<dbReference type="InterPro" id="IPR036514">
    <property type="entry name" value="SGNH_hydro_sf"/>
</dbReference>
<feature type="compositionally biased region" description="Basic and acidic residues" evidence="2">
    <location>
        <begin position="31"/>
        <end position="40"/>
    </location>
</feature>
<gene>
    <name evidence="3" type="ORF">DKX38_026251</name>
</gene>
<dbReference type="Proteomes" id="UP000326939">
    <property type="component" value="Chromosome 16"/>
</dbReference>
<organism evidence="3 4">
    <name type="scientific">Salix brachista</name>
    <dbReference type="NCBI Taxonomy" id="2182728"/>
    <lineage>
        <taxon>Eukaryota</taxon>
        <taxon>Viridiplantae</taxon>
        <taxon>Streptophyta</taxon>
        <taxon>Embryophyta</taxon>
        <taxon>Tracheophyta</taxon>
        <taxon>Spermatophyta</taxon>
        <taxon>Magnoliopsida</taxon>
        <taxon>eudicotyledons</taxon>
        <taxon>Gunneridae</taxon>
        <taxon>Pentapetalae</taxon>
        <taxon>rosids</taxon>
        <taxon>fabids</taxon>
        <taxon>Malpighiales</taxon>
        <taxon>Salicaceae</taxon>
        <taxon>Saliceae</taxon>
        <taxon>Salix</taxon>
    </lineage>
</organism>
<sequence>MEAGKKERVGRVMEMEAGKKEREGGAGYRDGGWKERDGEVKRGEGGFESVLVACCGTGGKYNFDHRKKCGTQGVQSCSDPRKYISWDGLQESHKHIAKCQNPGGLLVANTLFGSAPSIPNDILAKAFQLDKSEVEKFQAQF</sequence>
<dbReference type="AlphaFoldDB" id="A0A5N5JRX2"/>
<dbReference type="Gene3D" id="2.60.120.10">
    <property type="entry name" value="Jelly Rolls"/>
    <property type="match status" value="1"/>
</dbReference>